<dbReference type="EMBL" id="JANEYF010000266">
    <property type="protein sequence ID" value="KAJ8971039.1"/>
    <property type="molecule type" value="Genomic_DNA"/>
</dbReference>
<feature type="chain" id="PRO_5043350533" description="SCP domain-containing protein" evidence="3">
    <location>
        <begin position="23"/>
        <end position="159"/>
    </location>
</feature>
<dbReference type="SMART" id="SM00198">
    <property type="entry name" value="SCP"/>
    <property type="match status" value="1"/>
</dbReference>
<evidence type="ECO:0000259" key="4">
    <source>
        <dbReference type="SMART" id="SM00198"/>
    </source>
</evidence>
<protein>
    <recommendedName>
        <fullName evidence="4">SCP domain-containing protein</fullName>
    </recommendedName>
</protein>
<keyword evidence="6" id="KW-1185">Reference proteome</keyword>
<keyword evidence="2" id="KW-0964">Secreted</keyword>
<dbReference type="Pfam" id="PF00188">
    <property type="entry name" value="CAP"/>
    <property type="match status" value="1"/>
</dbReference>
<dbReference type="Gene3D" id="3.40.33.10">
    <property type="entry name" value="CAP"/>
    <property type="match status" value="1"/>
</dbReference>
<dbReference type="InterPro" id="IPR035940">
    <property type="entry name" value="CAP_sf"/>
</dbReference>
<feature type="domain" description="SCP" evidence="4">
    <location>
        <begin position="34"/>
        <end position="155"/>
    </location>
</feature>
<accession>A0AAV8ZUL2</accession>
<gene>
    <name evidence="5" type="ORF">NQ314_000917</name>
</gene>
<comment type="caution">
    <text evidence="5">The sequence shown here is derived from an EMBL/GenBank/DDBJ whole genome shotgun (WGS) entry which is preliminary data.</text>
</comment>
<dbReference type="InterPro" id="IPR014044">
    <property type="entry name" value="CAP_dom"/>
</dbReference>
<feature type="signal peptide" evidence="3">
    <location>
        <begin position="1"/>
        <end position="22"/>
    </location>
</feature>
<evidence type="ECO:0000256" key="3">
    <source>
        <dbReference type="SAM" id="SignalP"/>
    </source>
</evidence>
<dbReference type="CDD" id="cd05380">
    <property type="entry name" value="CAP_euk"/>
    <property type="match status" value="1"/>
</dbReference>
<evidence type="ECO:0000313" key="6">
    <source>
        <dbReference type="Proteomes" id="UP001162156"/>
    </source>
</evidence>
<dbReference type="InterPro" id="IPR001283">
    <property type="entry name" value="CRISP-related"/>
</dbReference>
<dbReference type="GO" id="GO:0005576">
    <property type="term" value="C:extracellular region"/>
    <property type="evidence" value="ECO:0007669"/>
    <property type="project" value="UniProtKB-SubCell"/>
</dbReference>
<name>A0AAV8ZUL2_9CUCU</name>
<dbReference type="Proteomes" id="UP001162156">
    <property type="component" value="Unassembled WGS sequence"/>
</dbReference>
<evidence type="ECO:0000313" key="5">
    <source>
        <dbReference type="EMBL" id="KAJ8971039.1"/>
    </source>
</evidence>
<keyword evidence="3" id="KW-0732">Signal</keyword>
<evidence type="ECO:0000256" key="1">
    <source>
        <dbReference type="ARBA" id="ARBA00004613"/>
    </source>
</evidence>
<proteinExistence type="predicted"/>
<reference evidence="5" key="1">
    <citation type="journal article" date="2023" name="Insect Mol. Biol.">
        <title>Genome sequencing provides insights into the evolution of gene families encoding plant cell wall-degrading enzymes in longhorned beetles.</title>
        <authorList>
            <person name="Shin N.R."/>
            <person name="Okamura Y."/>
            <person name="Kirsch R."/>
            <person name="Pauchet Y."/>
        </authorList>
    </citation>
    <scope>NUCLEOTIDE SEQUENCE</scope>
    <source>
        <strain evidence="5">RBIC_L_NR</strain>
    </source>
</reference>
<comment type="subcellular location">
    <subcellularLocation>
        <location evidence="1">Secreted</location>
    </subcellularLocation>
</comment>
<sequence>MMYSYTLFLCVSLLSALTLCDAASKIFENGLTERDKRIIVDKHNEVRRLVAEGKISGQPKGTNFKQMKYDETLARAAQQISNTCIFAHKKVTDNRWQAVGQNLYTSMSTAFSKGADWSSAIKSWSDEYKFYKYGGPINSKNGHYTQVSLNMSTLGLLAS</sequence>
<dbReference type="SUPFAM" id="SSF55797">
    <property type="entry name" value="PR-1-like"/>
    <property type="match status" value="1"/>
</dbReference>
<evidence type="ECO:0000256" key="2">
    <source>
        <dbReference type="ARBA" id="ARBA00022525"/>
    </source>
</evidence>
<dbReference type="PANTHER" id="PTHR10334">
    <property type="entry name" value="CYSTEINE-RICH SECRETORY PROTEIN-RELATED"/>
    <property type="match status" value="1"/>
</dbReference>
<dbReference type="AlphaFoldDB" id="A0AAV8ZUL2"/>
<organism evidence="5 6">
    <name type="scientific">Rhamnusium bicolor</name>
    <dbReference type="NCBI Taxonomy" id="1586634"/>
    <lineage>
        <taxon>Eukaryota</taxon>
        <taxon>Metazoa</taxon>
        <taxon>Ecdysozoa</taxon>
        <taxon>Arthropoda</taxon>
        <taxon>Hexapoda</taxon>
        <taxon>Insecta</taxon>
        <taxon>Pterygota</taxon>
        <taxon>Neoptera</taxon>
        <taxon>Endopterygota</taxon>
        <taxon>Coleoptera</taxon>
        <taxon>Polyphaga</taxon>
        <taxon>Cucujiformia</taxon>
        <taxon>Chrysomeloidea</taxon>
        <taxon>Cerambycidae</taxon>
        <taxon>Lepturinae</taxon>
        <taxon>Rhagiini</taxon>
        <taxon>Rhamnusium</taxon>
    </lineage>
</organism>